<dbReference type="AlphaFoldDB" id="E4XKD4"/>
<keyword evidence="6 9" id="KW-0675">Receptor</keyword>
<dbReference type="GO" id="GO:0016907">
    <property type="term" value="F:G protein-coupled acetylcholine receptor activity"/>
    <property type="evidence" value="ECO:0007669"/>
    <property type="project" value="InterPro"/>
</dbReference>
<name>E4XKD4_OIKDI</name>
<evidence type="ECO:0000256" key="9">
    <source>
        <dbReference type="RuleBase" id="RU000688"/>
    </source>
</evidence>
<dbReference type="Proteomes" id="UP000001307">
    <property type="component" value="Unassembled WGS sequence"/>
</dbReference>
<reference evidence="12" key="1">
    <citation type="journal article" date="2010" name="Science">
        <title>Plasticity of animal genome architecture unmasked by rapid evolution of a pelagic tunicate.</title>
        <authorList>
            <person name="Denoeud F."/>
            <person name="Henriet S."/>
            <person name="Mungpakdee S."/>
            <person name="Aury J.M."/>
            <person name="Da Silva C."/>
            <person name="Brinkmann H."/>
            <person name="Mikhaleva J."/>
            <person name="Olsen L.C."/>
            <person name="Jubin C."/>
            <person name="Canestro C."/>
            <person name="Bouquet J.M."/>
            <person name="Danks G."/>
            <person name="Poulain J."/>
            <person name="Campsteijn C."/>
            <person name="Adamski M."/>
            <person name="Cross I."/>
            <person name="Yadetie F."/>
            <person name="Muffato M."/>
            <person name="Louis A."/>
            <person name="Butcher S."/>
            <person name="Tsagkogeorga G."/>
            <person name="Konrad A."/>
            <person name="Singh S."/>
            <person name="Jensen M.F."/>
            <person name="Cong E.H."/>
            <person name="Eikeseth-Otteraa H."/>
            <person name="Noel B."/>
            <person name="Anthouard V."/>
            <person name="Porcel B.M."/>
            <person name="Kachouri-Lafond R."/>
            <person name="Nishino A."/>
            <person name="Ugolini M."/>
            <person name="Chourrout P."/>
            <person name="Nishida H."/>
            <person name="Aasland R."/>
            <person name="Huzurbazar S."/>
            <person name="Westhof E."/>
            <person name="Delsuc F."/>
            <person name="Lehrach H."/>
            <person name="Reinhardt R."/>
            <person name="Weissenbach J."/>
            <person name="Roy S.W."/>
            <person name="Artiguenave F."/>
            <person name="Postlethwait J.H."/>
            <person name="Manak J.R."/>
            <person name="Thompson E.M."/>
            <person name="Jaillon O."/>
            <person name="Du Pasquier L."/>
            <person name="Boudinot P."/>
            <person name="Liberles D.A."/>
            <person name="Volff J.N."/>
            <person name="Philippe H."/>
            <person name="Lenhard B."/>
            <person name="Roest Crollius H."/>
            <person name="Wincker P."/>
            <person name="Chourrout D."/>
        </authorList>
    </citation>
    <scope>NUCLEOTIDE SEQUENCE [LARGE SCALE GENOMIC DNA]</scope>
</reference>
<evidence type="ECO:0000256" key="3">
    <source>
        <dbReference type="ARBA" id="ARBA00022989"/>
    </source>
</evidence>
<dbReference type="Gene3D" id="1.20.1070.10">
    <property type="entry name" value="Rhodopsin 7-helix transmembrane proteins"/>
    <property type="match status" value="1"/>
</dbReference>
<organism evidence="12">
    <name type="scientific">Oikopleura dioica</name>
    <name type="common">Tunicate</name>
    <dbReference type="NCBI Taxonomy" id="34765"/>
    <lineage>
        <taxon>Eukaryota</taxon>
        <taxon>Metazoa</taxon>
        <taxon>Chordata</taxon>
        <taxon>Tunicata</taxon>
        <taxon>Appendicularia</taxon>
        <taxon>Copelata</taxon>
        <taxon>Oikopleuridae</taxon>
        <taxon>Oikopleura</taxon>
    </lineage>
</organism>
<keyword evidence="4 9" id="KW-0297">G-protein coupled receptor</keyword>
<evidence type="ECO:0000256" key="10">
    <source>
        <dbReference type="SAM" id="Phobius"/>
    </source>
</evidence>
<comment type="subcellular location">
    <subcellularLocation>
        <location evidence="8">Postsynaptic cell membrane</location>
        <topology evidence="8">Multi-pass membrane protein</topology>
    </subcellularLocation>
</comment>
<dbReference type="Pfam" id="PF00001">
    <property type="entry name" value="7tm_1"/>
    <property type="match status" value="1"/>
</dbReference>
<dbReference type="GO" id="GO:0007197">
    <property type="term" value="P:adenylate cyclase-inhibiting G protein-coupled acetylcholine receptor signaling pathway"/>
    <property type="evidence" value="ECO:0007669"/>
    <property type="project" value="TreeGrafter"/>
</dbReference>
<evidence type="ECO:0000313" key="12">
    <source>
        <dbReference type="EMBL" id="CBY24923.1"/>
    </source>
</evidence>
<comment type="similarity">
    <text evidence="9">Belongs to the G-protein coupled receptor 1 family.</text>
</comment>
<evidence type="ECO:0000256" key="4">
    <source>
        <dbReference type="ARBA" id="ARBA00023040"/>
    </source>
</evidence>
<keyword evidence="13" id="KW-1185">Reference proteome</keyword>
<evidence type="ECO:0000256" key="8">
    <source>
        <dbReference type="ARBA" id="ARBA00034104"/>
    </source>
</evidence>
<feature type="transmembrane region" description="Helical" evidence="10">
    <location>
        <begin position="82"/>
        <end position="106"/>
    </location>
</feature>
<dbReference type="EMBL" id="FN653064">
    <property type="protein sequence ID" value="CBY24923.1"/>
    <property type="molecule type" value="Genomic_DNA"/>
</dbReference>
<dbReference type="GO" id="GO:0004993">
    <property type="term" value="F:G protein-coupled serotonin receptor activity"/>
    <property type="evidence" value="ECO:0007669"/>
    <property type="project" value="TreeGrafter"/>
</dbReference>
<dbReference type="InterPro" id="IPR000995">
    <property type="entry name" value="Musac_Ach_rcpt"/>
</dbReference>
<dbReference type="PANTHER" id="PTHR24247:SF265">
    <property type="entry name" value="MUSCARINIC ACETYLCHOLINE RECEPTOR DM1"/>
    <property type="match status" value="1"/>
</dbReference>
<dbReference type="PROSITE" id="PS50262">
    <property type="entry name" value="G_PROTEIN_RECEP_F1_2"/>
    <property type="match status" value="1"/>
</dbReference>
<dbReference type="GO" id="GO:0007187">
    <property type="term" value="P:G protein-coupled receptor signaling pathway, coupled to cyclic nucleotide second messenger"/>
    <property type="evidence" value="ECO:0007669"/>
    <property type="project" value="TreeGrafter"/>
</dbReference>
<keyword evidence="2 9" id="KW-0812">Transmembrane</keyword>
<dbReference type="OrthoDB" id="10071887at2759"/>
<feature type="transmembrane region" description="Helical" evidence="10">
    <location>
        <begin position="206"/>
        <end position="229"/>
    </location>
</feature>
<dbReference type="InParanoid" id="E4XKD4"/>
<dbReference type="GO" id="GO:0030425">
    <property type="term" value="C:dendrite"/>
    <property type="evidence" value="ECO:0007669"/>
    <property type="project" value="TreeGrafter"/>
</dbReference>
<keyword evidence="1" id="KW-1003">Cell membrane</keyword>
<feature type="transmembrane region" description="Helical" evidence="10">
    <location>
        <begin position="165"/>
        <end position="186"/>
    </location>
</feature>
<feature type="domain" description="G-protein coupled receptors family 1 profile" evidence="11">
    <location>
        <begin position="60"/>
        <end position="240"/>
    </location>
</feature>
<proteinExistence type="inferred from homology"/>
<sequence length="240" mass="26660">MNTDGTTSWNVNTTLLPTTFSNDVSNTTILASMPPSRYSTPSTITIVTLALSASLITSCGNVLVIASFCFYRSLRTINNYLILNLAIADLSRIIGMYSMNVYTVYLVQGGWYMGNFACNVWLGVDYVASNASVLNLLIICIDRYLSVNFPVKYRNHRKLVHVKIAMALSWIISAILWGPWVIWQMVDPSQQPPDNKCYVKAIFDNPAIGLATSAGAFYIPASAMMFLYAKVYMTIAARKK</sequence>
<keyword evidence="5 10" id="KW-0472">Membrane</keyword>
<dbReference type="InterPro" id="IPR000276">
    <property type="entry name" value="GPCR_Rhodpsn"/>
</dbReference>
<dbReference type="PANTHER" id="PTHR24247">
    <property type="entry name" value="5-HYDROXYTRYPTAMINE RECEPTOR"/>
    <property type="match status" value="1"/>
</dbReference>
<dbReference type="SUPFAM" id="SSF81321">
    <property type="entry name" value="Family A G protein-coupled receptor-like"/>
    <property type="match status" value="1"/>
</dbReference>
<dbReference type="PRINTS" id="PR00237">
    <property type="entry name" value="GPCRRHODOPSN"/>
</dbReference>
<evidence type="ECO:0000256" key="1">
    <source>
        <dbReference type="ARBA" id="ARBA00022475"/>
    </source>
</evidence>
<dbReference type="GO" id="GO:0045211">
    <property type="term" value="C:postsynaptic membrane"/>
    <property type="evidence" value="ECO:0007669"/>
    <property type="project" value="UniProtKB-SubCell"/>
</dbReference>
<evidence type="ECO:0000256" key="6">
    <source>
        <dbReference type="ARBA" id="ARBA00023170"/>
    </source>
</evidence>
<dbReference type="PRINTS" id="PR00243">
    <property type="entry name" value="MUSCARINICR"/>
</dbReference>
<feature type="transmembrane region" description="Helical" evidence="10">
    <location>
        <begin position="126"/>
        <end position="145"/>
    </location>
</feature>
<evidence type="ECO:0000256" key="5">
    <source>
        <dbReference type="ARBA" id="ARBA00023136"/>
    </source>
</evidence>
<evidence type="ECO:0000313" key="13">
    <source>
        <dbReference type="Proteomes" id="UP000001307"/>
    </source>
</evidence>
<keyword evidence="7 9" id="KW-0807">Transducer</keyword>
<feature type="transmembrane region" description="Helical" evidence="10">
    <location>
        <begin position="44"/>
        <end position="70"/>
    </location>
</feature>
<accession>E4XKD4</accession>
<evidence type="ECO:0000259" key="11">
    <source>
        <dbReference type="PROSITE" id="PS50262"/>
    </source>
</evidence>
<keyword evidence="3 10" id="KW-1133">Transmembrane helix</keyword>
<gene>
    <name evidence="12" type="ORF">GSOID_T00013097001</name>
</gene>
<evidence type="ECO:0000256" key="2">
    <source>
        <dbReference type="ARBA" id="ARBA00022692"/>
    </source>
</evidence>
<evidence type="ECO:0000256" key="7">
    <source>
        <dbReference type="ARBA" id="ARBA00023224"/>
    </source>
</evidence>
<dbReference type="InterPro" id="IPR017452">
    <property type="entry name" value="GPCR_Rhodpsn_7TM"/>
</dbReference>
<dbReference type="FunCoup" id="E4XKD4">
    <property type="interactions" value="1"/>
</dbReference>
<dbReference type="PROSITE" id="PS00237">
    <property type="entry name" value="G_PROTEIN_RECEP_F1_1"/>
    <property type="match status" value="1"/>
</dbReference>
<protein>
    <recommendedName>
        <fullName evidence="11">G-protein coupled receptors family 1 profile domain-containing protein</fullName>
    </recommendedName>
</protein>